<name>E0UCA8_GLOV7</name>
<dbReference type="Proteomes" id="UP000008206">
    <property type="component" value="Chromosome"/>
</dbReference>
<gene>
    <name evidence="1" type="ordered locus">Cyan7822_0845</name>
</gene>
<proteinExistence type="predicted"/>
<dbReference type="HOGENOM" id="CLU_1831848_0_0_3"/>
<organism evidence="1 2">
    <name type="scientific">Gloeothece verrucosa (strain PCC 7822)</name>
    <name type="common">Cyanothece sp. (strain PCC 7822)</name>
    <dbReference type="NCBI Taxonomy" id="497965"/>
    <lineage>
        <taxon>Bacteria</taxon>
        <taxon>Bacillati</taxon>
        <taxon>Cyanobacteriota</taxon>
        <taxon>Cyanophyceae</taxon>
        <taxon>Oscillatoriophycideae</taxon>
        <taxon>Chroococcales</taxon>
        <taxon>Aphanothecaceae</taxon>
        <taxon>Gloeothece</taxon>
        <taxon>Gloeothece verrucosa</taxon>
    </lineage>
</organism>
<sequence>MIEFYKRKTNYLPNGRKYYTRETINTREDGLLEENPYESRHSKIGKIFLVAEWNMSDGETGIYLGYNDRINQAFGHGTFGKLIKDSGLNLRNPKHENIINFFEERLKLESLDIPILGYRITKEYGTDEYEYFAFVLKKGE</sequence>
<reference evidence="2" key="1">
    <citation type="journal article" date="2011" name="MBio">
        <title>Novel metabolic attributes of the genus Cyanothece, comprising a group of unicellular nitrogen-fixing Cyanobacteria.</title>
        <authorList>
            <person name="Bandyopadhyay A."/>
            <person name="Elvitigala T."/>
            <person name="Welsh E."/>
            <person name="Stockel J."/>
            <person name="Liberton M."/>
            <person name="Min H."/>
            <person name="Sherman L.A."/>
            <person name="Pakrasi H.B."/>
        </authorList>
    </citation>
    <scope>NUCLEOTIDE SEQUENCE [LARGE SCALE GENOMIC DNA]</scope>
    <source>
        <strain evidence="2">PCC 7822</strain>
    </source>
</reference>
<keyword evidence="2" id="KW-1185">Reference proteome</keyword>
<evidence type="ECO:0000313" key="1">
    <source>
        <dbReference type="EMBL" id="ADN12865.1"/>
    </source>
</evidence>
<dbReference type="EMBL" id="CP002198">
    <property type="protein sequence ID" value="ADN12865.1"/>
    <property type="molecule type" value="Genomic_DNA"/>
</dbReference>
<evidence type="ECO:0000313" key="2">
    <source>
        <dbReference type="Proteomes" id="UP000008206"/>
    </source>
</evidence>
<dbReference type="KEGG" id="cyj:Cyan7822_0845"/>
<dbReference type="RefSeq" id="WP_013320975.1">
    <property type="nucleotide sequence ID" value="NC_014501.1"/>
</dbReference>
<dbReference type="AlphaFoldDB" id="E0UCA8"/>
<accession>E0UCA8</accession>
<protein>
    <submittedName>
        <fullName evidence="1">Uncharacterized protein</fullName>
    </submittedName>
</protein>
<dbReference type="STRING" id="497965.Cyan7822_0845"/>